<evidence type="ECO:0000256" key="1">
    <source>
        <dbReference type="SAM" id="MobiDB-lite"/>
    </source>
</evidence>
<keyword evidence="3" id="KW-1185">Reference proteome</keyword>
<comment type="caution">
    <text evidence="2">The sequence shown here is derived from an EMBL/GenBank/DDBJ whole genome shotgun (WGS) entry which is preliminary data.</text>
</comment>
<accession>A0AAN6JLD6</accession>
<protein>
    <submittedName>
        <fullName evidence="2">Uncharacterized protein</fullName>
    </submittedName>
</protein>
<proteinExistence type="predicted"/>
<name>A0AAN6JLD6_9BASI</name>
<feature type="region of interest" description="Disordered" evidence="1">
    <location>
        <begin position="1"/>
        <end position="70"/>
    </location>
</feature>
<evidence type="ECO:0000313" key="3">
    <source>
        <dbReference type="Proteomes" id="UP001176521"/>
    </source>
</evidence>
<evidence type="ECO:0000313" key="2">
    <source>
        <dbReference type="EMBL" id="KAK0536002.1"/>
    </source>
</evidence>
<sequence>MEATFNERSETRPQEADEQRRQENASRQERGEKTVGGQAGREQIANKDPSEFDPRGGPGGDPKPKQDPVM</sequence>
<dbReference type="AlphaFoldDB" id="A0AAN6JLD6"/>
<gene>
    <name evidence="2" type="ORF">OC842_002113</name>
</gene>
<feature type="compositionally biased region" description="Basic and acidic residues" evidence="1">
    <location>
        <begin position="44"/>
        <end position="54"/>
    </location>
</feature>
<feature type="compositionally biased region" description="Basic and acidic residues" evidence="1">
    <location>
        <begin position="1"/>
        <end position="33"/>
    </location>
</feature>
<dbReference type="EMBL" id="JAPDMQ010000084">
    <property type="protein sequence ID" value="KAK0536002.1"/>
    <property type="molecule type" value="Genomic_DNA"/>
</dbReference>
<organism evidence="2 3">
    <name type="scientific">Tilletia horrida</name>
    <dbReference type="NCBI Taxonomy" id="155126"/>
    <lineage>
        <taxon>Eukaryota</taxon>
        <taxon>Fungi</taxon>
        <taxon>Dikarya</taxon>
        <taxon>Basidiomycota</taxon>
        <taxon>Ustilaginomycotina</taxon>
        <taxon>Exobasidiomycetes</taxon>
        <taxon>Tilletiales</taxon>
        <taxon>Tilletiaceae</taxon>
        <taxon>Tilletia</taxon>
    </lineage>
</organism>
<reference evidence="2" key="1">
    <citation type="journal article" date="2023" name="PhytoFront">
        <title>Draft Genome Resources of Seven Strains of Tilletia horrida, Causal Agent of Kernel Smut of Rice.</title>
        <authorList>
            <person name="Khanal S."/>
            <person name="Antony Babu S."/>
            <person name="Zhou X.G."/>
        </authorList>
    </citation>
    <scope>NUCLEOTIDE SEQUENCE</scope>
    <source>
        <strain evidence="2">TX3</strain>
    </source>
</reference>
<dbReference type="Proteomes" id="UP001176521">
    <property type="component" value="Unassembled WGS sequence"/>
</dbReference>